<gene>
    <name evidence="10" type="ORF">NDN08_005721</name>
</gene>
<evidence type="ECO:0000256" key="4">
    <source>
        <dbReference type="ARBA" id="ARBA00022989"/>
    </source>
</evidence>
<evidence type="ECO:0000256" key="3">
    <source>
        <dbReference type="ARBA" id="ARBA00022692"/>
    </source>
</evidence>
<dbReference type="EMBL" id="JAMWBK010000001">
    <property type="protein sequence ID" value="KAJ8909022.1"/>
    <property type="molecule type" value="Genomic_DNA"/>
</dbReference>
<evidence type="ECO:0000256" key="7">
    <source>
        <dbReference type="ARBA" id="ARBA00023264"/>
    </source>
</evidence>
<dbReference type="Pfam" id="PF01066">
    <property type="entry name" value="CDP-OH_P_transf"/>
    <property type="match status" value="1"/>
</dbReference>
<dbReference type="AlphaFoldDB" id="A0AAV8V4V5"/>
<accession>A0AAV8V4V5</accession>
<keyword evidence="5" id="KW-0443">Lipid metabolism</keyword>
<evidence type="ECO:0000256" key="6">
    <source>
        <dbReference type="ARBA" id="ARBA00023136"/>
    </source>
</evidence>
<keyword evidence="4 9" id="KW-1133">Transmembrane helix</keyword>
<keyword evidence="7" id="KW-1208">Phospholipid metabolism</keyword>
<dbReference type="InterPro" id="IPR043130">
    <property type="entry name" value="CDP-OH_PTrfase_TM_dom"/>
</dbReference>
<keyword evidence="6 9" id="KW-0472">Membrane</keyword>
<keyword evidence="3 9" id="KW-0812">Transmembrane</keyword>
<evidence type="ECO:0000256" key="1">
    <source>
        <dbReference type="ARBA" id="ARBA00004141"/>
    </source>
</evidence>
<dbReference type="Gene3D" id="1.20.120.1760">
    <property type="match status" value="1"/>
</dbReference>
<proteinExistence type="inferred from homology"/>
<evidence type="ECO:0000256" key="8">
    <source>
        <dbReference type="RuleBase" id="RU003750"/>
    </source>
</evidence>
<feature type="transmembrane region" description="Helical" evidence="9">
    <location>
        <begin position="164"/>
        <end position="188"/>
    </location>
</feature>
<reference evidence="10 11" key="1">
    <citation type="journal article" date="2023" name="Nat. Commun.">
        <title>Origin of minicircular mitochondrial genomes in red algae.</title>
        <authorList>
            <person name="Lee Y."/>
            <person name="Cho C.H."/>
            <person name="Lee Y.M."/>
            <person name="Park S.I."/>
            <person name="Yang J.H."/>
            <person name="West J.A."/>
            <person name="Bhattacharya D."/>
            <person name="Yoon H.S."/>
        </authorList>
    </citation>
    <scope>NUCLEOTIDE SEQUENCE [LARGE SCALE GENOMIC DNA]</scope>
    <source>
        <strain evidence="10 11">CCMP1338</strain>
        <tissue evidence="10">Whole cell</tissue>
    </source>
</reference>
<dbReference type="GO" id="GO:0008654">
    <property type="term" value="P:phospholipid biosynthetic process"/>
    <property type="evidence" value="ECO:0007669"/>
    <property type="project" value="InterPro"/>
</dbReference>
<feature type="transmembrane region" description="Helical" evidence="9">
    <location>
        <begin position="7"/>
        <end position="30"/>
    </location>
</feature>
<dbReference type="PANTHER" id="PTHR15362:SF13">
    <property type="entry name" value="SI:CH1073-145M9.1"/>
    <property type="match status" value="1"/>
</dbReference>
<comment type="similarity">
    <text evidence="8">Belongs to the CDP-alcohol phosphatidyltransferase class-I family.</text>
</comment>
<dbReference type="PANTHER" id="PTHR15362">
    <property type="entry name" value="PHOSPHATIDYLINOSITOL SYNTHASE"/>
    <property type="match status" value="1"/>
</dbReference>
<comment type="subcellular location">
    <subcellularLocation>
        <location evidence="1">Membrane</location>
        <topology evidence="1">Multi-pass membrane protein</topology>
    </subcellularLocation>
</comment>
<organism evidence="10 11">
    <name type="scientific">Rhodosorus marinus</name>
    <dbReference type="NCBI Taxonomy" id="101924"/>
    <lineage>
        <taxon>Eukaryota</taxon>
        <taxon>Rhodophyta</taxon>
        <taxon>Stylonematophyceae</taxon>
        <taxon>Stylonematales</taxon>
        <taxon>Stylonemataceae</taxon>
        <taxon>Rhodosorus</taxon>
    </lineage>
</organism>
<dbReference type="InterPro" id="IPR000462">
    <property type="entry name" value="CDP-OH_P_trans"/>
</dbReference>
<evidence type="ECO:0000313" key="10">
    <source>
        <dbReference type="EMBL" id="KAJ8909022.1"/>
    </source>
</evidence>
<keyword evidence="11" id="KW-1185">Reference proteome</keyword>
<evidence type="ECO:0000256" key="9">
    <source>
        <dbReference type="SAM" id="Phobius"/>
    </source>
</evidence>
<name>A0AAV8V4V5_9RHOD</name>
<evidence type="ECO:0000256" key="2">
    <source>
        <dbReference type="ARBA" id="ARBA00022679"/>
    </source>
</evidence>
<dbReference type="GO" id="GO:0016020">
    <property type="term" value="C:membrane"/>
    <property type="evidence" value="ECO:0007669"/>
    <property type="project" value="UniProtKB-SubCell"/>
</dbReference>
<dbReference type="PROSITE" id="PS00379">
    <property type="entry name" value="CDP_ALCOHOL_P_TRANSF"/>
    <property type="match status" value="1"/>
</dbReference>
<protein>
    <recommendedName>
        <fullName evidence="12">CDP-diacylglycerol--inositol 3-phosphatidyltransferase</fullName>
    </recommendedName>
</protein>
<dbReference type="InterPro" id="IPR048254">
    <property type="entry name" value="CDP_ALCOHOL_P_TRANSF_CS"/>
</dbReference>
<keyword evidence="2 8" id="KW-0808">Transferase</keyword>
<evidence type="ECO:0008006" key="12">
    <source>
        <dbReference type="Google" id="ProtNLM"/>
    </source>
</evidence>
<evidence type="ECO:0000256" key="5">
    <source>
        <dbReference type="ARBA" id="ARBA00023098"/>
    </source>
</evidence>
<evidence type="ECO:0000313" key="11">
    <source>
        <dbReference type="Proteomes" id="UP001157974"/>
    </source>
</evidence>
<sequence length="202" mass="22370">MANKLPVWLWVPNVIGYLRIVLVVLALSRYGIERKVGFWVCYGLSFILDGFDGMAARRLNQTSEFGAFLDVTIDIASRGVLSCQAYQVLGPLVLVLEGLVFTVNHRLGKNWKIVVIENSPWVVREIFRNGFRTPLGALAISGLFLMPVYGVVSVQMPKLAGMMAWKIAGVLIFACRALCGVAELFCLWRHCAYLISLTANSG</sequence>
<dbReference type="GO" id="GO:0016780">
    <property type="term" value="F:phosphotransferase activity, for other substituted phosphate groups"/>
    <property type="evidence" value="ECO:0007669"/>
    <property type="project" value="InterPro"/>
</dbReference>
<feature type="transmembrane region" description="Helical" evidence="9">
    <location>
        <begin position="134"/>
        <end position="152"/>
    </location>
</feature>
<comment type="caution">
    <text evidence="10">The sequence shown here is derived from an EMBL/GenBank/DDBJ whole genome shotgun (WGS) entry which is preliminary data.</text>
</comment>
<dbReference type="Proteomes" id="UP001157974">
    <property type="component" value="Unassembled WGS sequence"/>
</dbReference>